<dbReference type="InterPro" id="IPR038220">
    <property type="entry name" value="PHOX_C_sf"/>
</dbReference>
<evidence type="ECO:0000313" key="2">
    <source>
        <dbReference type="EMBL" id="OJI96714.1"/>
    </source>
</evidence>
<protein>
    <submittedName>
        <fullName evidence="2">Uncharacterized protein</fullName>
    </submittedName>
</protein>
<organism evidence="2 3">
    <name type="scientific">Aspergillus versicolor CBS 583.65</name>
    <dbReference type="NCBI Taxonomy" id="1036611"/>
    <lineage>
        <taxon>Eukaryota</taxon>
        <taxon>Fungi</taxon>
        <taxon>Dikarya</taxon>
        <taxon>Ascomycota</taxon>
        <taxon>Pezizomycotina</taxon>
        <taxon>Eurotiomycetes</taxon>
        <taxon>Eurotiomycetidae</taxon>
        <taxon>Eurotiales</taxon>
        <taxon>Aspergillaceae</taxon>
        <taxon>Aspergillus</taxon>
        <taxon>Aspergillus subgen. Nidulantes</taxon>
    </lineage>
</organism>
<dbReference type="VEuPathDB" id="FungiDB:ASPVEDRAFT_23708"/>
<reference evidence="3" key="1">
    <citation type="journal article" date="2017" name="Genome Biol.">
        <title>Comparative genomics reveals high biological diversity and specific adaptations in the industrially and medically important fungal genus Aspergillus.</title>
        <authorList>
            <person name="de Vries R.P."/>
            <person name="Riley R."/>
            <person name="Wiebenga A."/>
            <person name="Aguilar-Osorio G."/>
            <person name="Amillis S."/>
            <person name="Uchima C.A."/>
            <person name="Anderluh G."/>
            <person name="Asadollahi M."/>
            <person name="Askin M."/>
            <person name="Barry K."/>
            <person name="Battaglia E."/>
            <person name="Bayram O."/>
            <person name="Benocci T."/>
            <person name="Braus-Stromeyer S.A."/>
            <person name="Caldana C."/>
            <person name="Canovas D."/>
            <person name="Cerqueira G.C."/>
            <person name="Chen F."/>
            <person name="Chen W."/>
            <person name="Choi C."/>
            <person name="Clum A."/>
            <person name="Dos Santos R.A."/>
            <person name="Damasio A.R."/>
            <person name="Diallinas G."/>
            <person name="Emri T."/>
            <person name="Fekete E."/>
            <person name="Flipphi M."/>
            <person name="Freyberg S."/>
            <person name="Gallo A."/>
            <person name="Gournas C."/>
            <person name="Habgood R."/>
            <person name="Hainaut M."/>
            <person name="Harispe M.L."/>
            <person name="Henrissat B."/>
            <person name="Hilden K.S."/>
            <person name="Hope R."/>
            <person name="Hossain A."/>
            <person name="Karabika E."/>
            <person name="Karaffa L."/>
            <person name="Karanyi Z."/>
            <person name="Krasevec N."/>
            <person name="Kuo A."/>
            <person name="Kusch H."/>
            <person name="LaButti K."/>
            <person name="Lagendijk E.L."/>
            <person name="Lapidus A."/>
            <person name="Levasseur A."/>
            <person name="Lindquist E."/>
            <person name="Lipzen A."/>
            <person name="Logrieco A.F."/>
            <person name="MacCabe A."/>
            <person name="Maekelae M.R."/>
            <person name="Malavazi I."/>
            <person name="Melin P."/>
            <person name="Meyer V."/>
            <person name="Mielnichuk N."/>
            <person name="Miskei M."/>
            <person name="Molnar A.P."/>
            <person name="Mule G."/>
            <person name="Ngan C.Y."/>
            <person name="Orejas M."/>
            <person name="Orosz E."/>
            <person name="Ouedraogo J.P."/>
            <person name="Overkamp K.M."/>
            <person name="Park H.-S."/>
            <person name="Perrone G."/>
            <person name="Piumi F."/>
            <person name="Punt P.J."/>
            <person name="Ram A.F."/>
            <person name="Ramon A."/>
            <person name="Rauscher S."/>
            <person name="Record E."/>
            <person name="Riano-Pachon D.M."/>
            <person name="Robert V."/>
            <person name="Roehrig J."/>
            <person name="Ruller R."/>
            <person name="Salamov A."/>
            <person name="Salih N.S."/>
            <person name="Samson R.A."/>
            <person name="Sandor E."/>
            <person name="Sanguinetti M."/>
            <person name="Schuetze T."/>
            <person name="Sepcic K."/>
            <person name="Shelest E."/>
            <person name="Sherlock G."/>
            <person name="Sophianopoulou V."/>
            <person name="Squina F.M."/>
            <person name="Sun H."/>
            <person name="Susca A."/>
            <person name="Todd R.B."/>
            <person name="Tsang A."/>
            <person name="Unkles S.E."/>
            <person name="van de Wiele N."/>
            <person name="van Rossen-Uffink D."/>
            <person name="Oliveira J.V."/>
            <person name="Vesth T.C."/>
            <person name="Visser J."/>
            <person name="Yu J.-H."/>
            <person name="Zhou M."/>
            <person name="Andersen M.R."/>
            <person name="Archer D.B."/>
            <person name="Baker S.E."/>
            <person name="Benoit I."/>
            <person name="Brakhage A.A."/>
            <person name="Braus G.H."/>
            <person name="Fischer R."/>
            <person name="Frisvad J.C."/>
            <person name="Goldman G.H."/>
            <person name="Houbraken J."/>
            <person name="Oakley B."/>
            <person name="Pocsi I."/>
            <person name="Scazzocchio C."/>
            <person name="Seiboth B."/>
            <person name="vanKuyk P.A."/>
            <person name="Wortman J."/>
            <person name="Dyer P.S."/>
            <person name="Grigoriev I.V."/>
        </authorList>
    </citation>
    <scope>NUCLEOTIDE SEQUENCE [LARGE SCALE GENOMIC DNA]</scope>
    <source>
        <strain evidence="3">CBS 583.65</strain>
    </source>
</reference>
<keyword evidence="1" id="KW-0560">Oxidoreductase</keyword>
<dbReference type="EMBL" id="KV878125">
    <property type="protein sequence ID" value="OJI96714.1"/>
    <property type="molecule type" value="Genomic_DNA"/>
</dbReference>
<dbReference type="GO" id="GO:0016491">
    <property type="term" value="F:oxidoreductase activity"/>
    <property type="evidence" value="ECO:0007669"/>
    <property type="project" value="UniProtKB-KW"/>
</dbReference>
<dbReference type="RefSeq" id="XP_040662477.1">
    <property type="nucleotide sequence ID" value="XM_040809575.1"/>
</dbReference>
<evidence type="ECO:0000256" key="1">
    <source>
        <dbReference type="ARBA" id="ARBA00023002"/>
    </source>
</evidence>
<evidence type="ECO:0000313" key="3">
    <source>
        <dbReference type="Proteomes" id="UP000184073"/>
    </source>
</evidence>
<sequence length="103" mass="11252">MCRAKDQAVTFGLFDDDHKDALEDENTAEPGLSIAYSANILIDPLEHACICKVPLFPGSQYINNTSDLALNLKIGARIPNQQVIGQSNAQPRYIHDLIPSTGE</sequence>
<dbReference type="AlphaFoldDB" id="A0A1L9P5I7"/>
<accession>A0A1L9P5I7</accession>
<dbReference type="Proteomes" id="UP000184073">
    <property type="component" value="Unassembled WGS sequence"/>
</dbReference>
<gene>
    <name evidence="2" type="ORF">ASPVEDRAFT_23708</name>
</gene>
<name>A0A1L9P5I7_ASPVE</name>
<proteinExistence type="predicted"/>
<dbReference type="Gene3D" id="3.40.30.20">
    <property type="match status" value="1"/>
</dbReference>
<dbReference type="GeneID" id="63725086"/>
<dbReference type="STRING" id="1036611.A0A1L9P5I7"/>
<keyword evidence="3" id="KW-1185">Reference proteome</keyword>